<comment type="caution">
    <text evidence="2">The sequence shown here is derived from an EMBL/GenBank/DDBJ whole genome shotgun (WGS) entry which is preliminary data.</text>
</comment>
<accession>A0A5B7FNU9</accession>
<feature type="compositionally biased region" description="Polar residues" evidence="1">
    <location>
        <begin position="10"/>
        <end position="19"/>
    </location>
</feature>
<dbReference type="AlphaFoldDB" id="A0A5B7FNU9"/>
<protein>
    <submittedName>
        <fullName evidence="2">Uncharacterized protein</fullName>
    </submittedName>
</protein>
<gene>
    <name evidence="2" type="ORF">E2C01_042926</name>
</gene>
<evidence type="ECO:0000313" key="2">
    <source>
        <dbReference type="EMBL" id="MPC49131.1"/>
    </source>
</evidence>
<feature type="region of interest" description="Disordered" evidence="1">
    <location>
        <begin position="1"/>
        <end position="79"/>
    </location>
</feature>
<name>A0A5B7FNU9_PORTR</name>
<evidence type="ECO:0000256" key="1">
    <source>
        <dbReference type="SAM" id="MobiDB-lite"/>
    </source>
</evidence>
<proteinExistence type="predicted"/>
<keyword evidence="3" id="KW-1185">Reference proteome</keyword>
<reference evidence="2 3" key="1">
    <citation type="submission" date="2019-05" db="EMBL/GenBank/DDBJ databases">
        <title>Another draft genome of Portunus trituberculatus and its Hox gene families provides insights of decapod evolution.</title>
        <authorList>
            <person name="Jeong J.-H."/>
            <person name="Song I."/>
            <person name="Kim S."/>
            <person name="Choi T."/>
            <person name="Kim D."/>
            <person name="Ryu S."/>
            <person name="Kim W."/>
        </authorList>
    </citation>
    <scope>NUCLEOTIDE SEQUENCE [LARGE SCALE GENOMIC DNA]</scope>
    <source>
        <tissue evidence="2">Muscle</tissue>
    </source>
</reference>
<dbReference type="Proteomes" id="UP000324222">
    <property type="component" value="Unassembled WGS sequence"/>
</dbReference>
<dbReference type="EMBL" id="VSRR010008689">
    <property type="protein sequence ID" value="MPC49131.1"/>
    <property type="molecule type" value="Genomic_DNA"/>
</dbReference>
<organism evidence="2 3">
    <name type="scientific">Portunus trituberculatus</name>
    <name type="common">Swimming crab</name>
    <name type="synonym">Neptunus trituberculatus</name>
    <dbReference type="NCBI Taxonomy" id="210409"/>
    <lineage>
        <taxon>Eukaryota</taxon>
        <taxon>Metazoa</taxon>
        <taxon>Ecdysozoa</taxon>
        <taxon>Arthropoda</taxon>
        <taxon>Crustacea</taxon>
        <taxon>Multicrustacea</taxon>
        <taxon>Malacostraca</taxon>
        <taxon>Eumalacostraca</taxon>
        <taxon>Eucarida</taxon>
        <taxon>Decapoda</taxon>
        <taxon>Pleocyemata</taxon>
        <taxon>Brachyura</taxon>
        <taxon>Eubrachyura</taxon>
        <taxon>Portunoidea</taxon>
        <taxon>Portunidae</taxon>
        <taxon>Portuninae</taxon>
        <taxon>Portunus</taxon>
    </lineage>
</organism>
<sequence>MTYFAAVSENKVTSGTREITQTHEGSRKLSKSRVILSKTQGAASTPPSRSLPPFHLRQPLSGPLPHVPGGASVGEWLGQDDRAPTDRLNFATMAQYMALYQIRFRSCHTRRPSVVGGSKSGYQL</sequence>
<feature type="compositionally biased region" description="Polar residues" evidence="1">
    <location>
        <begin position="37"/>
        <end position="48"/>
    </location>
</feature>
<evidence type="ECO:0000313" key="3">
    <source>
        <dbReference type="Proteomes" id="UP000324222"/>
    </source>
</evidence>